<dbReference type="EMBL" id="BARS01054542">
    <property type="protein sequence ID" value="GAG49674.1"/>
    <property type="molecule type" value="Genomic_DNA"/>
</dbReference>
<proteinExistence type="predicted"/>
<organism evidence="1">
    <name type="scientific">marine sediment metagenome</name>
    <dbReference type="NCBI Taxonomy" id="412755"/>
    <lineage>
        <taxon>unclassified sequences</taxon>
        <taxon>metagenomes</taxon>
        <taxon>ecological metagenomes</taxon>
    </lineage>
</organism>
<comment type="caution">
    <text evidence="1">The sequence shown here is derived from an EMBL/GenBank/DDBJ whole genome shotgun (WGS) entry which is preliminary data.</text>
</comment>
<accession>X0Y1F8</accession>
<reference evidence="1" key="1">
    <citation type="journal article" date="2014" name="Front. Microbiol.">
        <title>High frequency of phylogenetically diverse reductive dehalogenase-homologous genes in deep subseafloor sedimentary metagenomes.</title>
        <authorList>
            <person name="Kawai M."/>
            <person name="Futagami T."/>
            <person name="Toyoda A."/>
            <person name="Takaki Y."/>
            <person name="Nishi S."/>
            <person name="Hori S."/>
            <person name="Arai W."/>
            <person name="Tsubouchi T."/>
            <person name="Morono Y."/>
            <person name="Uchiyama I."/>
            <person name="Ito T."/>
            <person name="Fujiyama A."/>
            <person name="Inagaki F."/>
            <person name="Takami H."/>
        </authorList>
    </citation>
    <scope>NUCLEOTIDE SEQUENCE</scope>
    <source>
        <strain evidence="1">Expedition CK06-06</strain>
    </source>
</reference>
<protein>
    <submittedName>
        <fullName evidence="1">Uncharacterized protein</fullName>
    </submittedName>
</protein>
<sequence length="85" mass="9509">SFDANDDTGMQESIRTVSITDRSVEKFLRLFSENTITPELERASDMLTITGATTDVAIRDTAQQLTGTFLTLTVQFSDNFNYCCE</sequence>
<feature type="non-terminal residue" evidence="1">
    <location>
        <position position="1"/>
    </location>
</feature>
<dbReference type="AlphaFoldDB" id="X0Y1F8"/>
<name>X0Y1F8_9ZZZZ</name>
<evidence type="ECO:0000313" key="1">
    <source>
        <dbReference type="EMBL" id="GAG49674.1"/>
    </source>
</evidence>
<gene>
    <name evidence="1" type="ORF">S01H1_80725</name>
</gene>